<dbReference type="PANTHER" id="PTHR11803">
    <property type="entry name" value="2-IMINOBUTANOATE/2-IMINOPROPANOATE DEAMINASE RIDA"/>
    <property type="match status" value="1"/>
</dbReference>
<comment type="similarity">
    <text evidence="1">Belongs to the RutC family.</text>
</comment>
<dbReference type="EMBL" id="JAGMUV010000006">
    <property type="protein sequence ID" value="KAH7153590.1"/>
    <property type="molecule type" value="Genomic_DNA"/>
</dbReference>
<evidence type="ECO:0000313" key="2">
    <source>
        <dbReference type="EMBL" id="KAH7153590.1"/>
    </source>
</evidence>
<dbReference type="NCBIfam" id="TIGR00004">
    <property type="entry name" value="Rid family detoxifying hydrolase"/>
    <property type="match status" value="1"/>
</dbReference>
<dbReference type="Proteomes" id="UP000738349">
    <property type="component" value="Unassembled WGS sequence"/>
</dbReference>
<dbReference type="SUPFAM" id="SSF55298">
    <property type="entry name" value="YjgF-like"/>
    <property type="match status" value="1"/>
</dbReference>
<dbReference type="OrthoDB" id="309640at2759"/>
<accession>A0A9P9F4N5</accession>
<dbReference type="GO" id="GO:0019239">
    <property type="term" value="F:deaminase activity"/>
    <property type="evidence" value="ECO:0007669"/>
    <property type="project" value="TreeGrafter"/>
</dbReference>
<sequence length="104" mass="11300">AIKANGFVFASGQIPANPQGELIEGTVTEKTRKICQSAKVVLEAAGSGLDKVVKTTVYLQNMDNFKEMNEVYAEYFPHKPARTSCEVARLPVGVSIMIDIIALQ</sequence>
<dbReference type="GO" id="GO:0005739">
    <property type="term" value="C:mitochondrion"/>
    <property type="evidence" value="ECO:0007669"/>
    <property type="project" value="TreeGrafter"/>
</dbReference>
<organism evidence="2 3">
    <name type="scientific">Dactylonectria macrodidyma</name>
    <dbReference type="NCBI Taxonomy" id="307937"/>
    <lineage>
        <taxon>Eukaryota</taxon>
        <taxon>Fungi</taxon>
        <taxon>Dikarya</taxon>
        <taxon>Ascomycota</taxon>
        <taxon>Pezizomycotina</taxon>
        <taxon>Sordariomycetes</taxon>
        <taxon>Hypocreomycetidae</taxon>
        <taxon>Hypocreales</taxon>
        <taxon>Nectriaceae</taxon>
        <taxon>Dactylonectria</taxon>
    </lineage>
</organism>
<dbReference type="GO" id="GO:0005829">
    <property type="term" value="C:cytosol"/>
    <property type="evidence" value="ECO:0007669"/>
    <property type="project" value="TreeGrafter"/>
</dbReference>
<feature type="non-terminal residue" evidence="2">
    <location>
        <position position="104"/>
    </location>
</feature>
<proteinExistence type="inferred from homology"/>
<comment type="caution">
    <text evidence="2">The sequence shown here is derived from an EMBL/GenBank/DDBJ whole genome shotgun (WGS) entry which is preliminary data.</text>
</comment>
<dbReference type="Pfam" id="PF01042">
    <property type="entry name" value="Ribonuc_L-PSP"/>
    <property type="match status" value="1"/>
</dbReference>
<keyword evidence="3" id="KW-1185">Reference proteome</keyword>
<dbReference type="InterPro" id="IPR006175">
    <property type="entry name" value="YjgF/YER057c/UK114"/>
</dbReference>
<dbReference type="InterPro" id="IPR006056">
    <property type="entry name" value="RidA"/>
</dbReference>
<reference evidence="2" key="1">
    <citation type="journal article" date="2021" name="Nat. Commun.">
        <title>Genetic determinants of endophytism in the Arabidopsis root mycobiome.</title>
        <authorList>
            <person name="Mesny F."/>
            <person name="Miyauchi S."/>
            <person name="Thiergart T."/>
            <person name="Pickel B."/>
            <person name="Atanasova L."/>
            <person name="Karlsson M."/>
            <person name="Huettel B."/>
            <person name="Barry K.W."/>
            <person name="Haridas S."/>
            <person name="Chen C."/>
            <person name="Bauer D."/>
            <person name="Andreopoulos W."/>
            <person name="Pangilinan J."/>
            <person name="LaButti K."/>
            <person name="Riley R."/>
            <person name="Lipzen A."/>
            <person name="Clum A."/>
            <person name="Drula E."/>
            <person name="Henrissat B."/>
            <person name="Kohler A."/>
            <person name="Grigoriev I.V."/>
            <person name="Martin F.M."/>
            <person name="Hacquard S."/>
        </authorList>
    </citation>
    <scope>NUCLEOTIDE SEQUENCE</scope>
    <source>
        <strain evidence="2">MPI-CAGE-AT-0147</strain>
    </source>
</reference>
<evidence type="ECO:0000313" key="3">
    <source>
        <dbReference type="Proteomes" id="UP000738349"/>
    </source>
</evidence>
<dbReference type="PANTHER" id="PTHR11803:SF58">
    <property type="entry name" value="PROTEIN HMF1-RELATED"/>
    <property type="match status" value="1"/>
</dbReference>
<protein>
    <submittedName>
        <fullName evidence="2">YjgF/Yer057p/UK114 family</fullName>
    </submittedName>
</protein>
<gene>
    <name evidence="2" type="ORF">EDB81DRAFT_649243</name>
</gene>
<dbReference type="CDD" id="cd00448">
    <property type="entry name" value="YjgF_YER057c_UK114_family"/>
    <property type="match status" value="1"/>
</dbReference>
<name>A0A9P9F4N5_9HYPO</name>
<dbReference type="Gene3D" id="3.30.1330.40">
    <property type="entry name" value="RutC-like"/>
    <property type="match status" value="1"/>
</dbReference>
<evidence type="ECO:0000256" key="1">
    <source>
        <dbReference type="ARBA" id="ARBA00010552"/>
    </source>
</evidence>
<dbReference type="InterPro" id="IPR035959">
    <property type="entry name" value="RutC-like_sf"/>
</dbReference>
<dbReference type="FunFam" id="3.30.1330.40:FF:000001">
    <property type="entry name" value="L-PSP family endoribonuclease"/>
    <property type="match status" value="1"/>
</dbReference>
<dbReference type="AlphaFoldDB" id="A0A9P9F4N5"/>